<keyword evidence="1" id="KW-0175">Coiled coil</keyword>
<dbReference type="Proteomes" id="UP000504632">
    <property type="component" value="Chromosome 6"/>
</dbReference>
<dbReference type="OrthoDB" id="10054715at2759"/>
<dbReference type="AlphaFoldDB" id="A0A6J2VMF1"/>
<evidence type="ECO:0000313" key="2">
    <source>
        <dbReference type="Proteomes" id="UP000504632"/>
    </source>
</evidence>
<protein>
    <submittedName>
        <fullName evidence="3">EF-hand and coiled-coil domain-containing protein 1</fullName>
    </submittedName>
</protein>
<accession>A0A6J2VMF1</accession>
<dbReference type="InParanoid" id="A0A6J2VMF1"/>
<feature type="coiled-coil region" evidence="1">
    <location>
        <begin position="529"/>
        <end position="564"/>
    </location>
</feature>
<dbReference type="RefSeq" id="XP_030634140.1">
    <property type="nucleotide sequence ID" value="XM_030778280.1"/>
</dbReference>
<dbReference type="GeneID" id="115815323"/>
<name>A0A6J2VMF1_CHACN</name>
<keyword evidence="2" id="KW-1185">Reference proteome</keyword>
<gene>
    <name evidence="3" type="primary">LOC115815323</name>
</gene>
<proteinExistence type="predicted"/>
<sequence>MLSWRSSTVRQPSIRPARKSEWLRCALAHHYNPDLGVENEIVVLATGVDQYLQEIFHHLAFYNSNDFVSQEDFKLLCQVLGFSSTRESDVDKREENQEYDICSALPRELNFKEFHARLCGYFNLKVQNGKTTTRLPVSEETEHIEREIKLRWPRIRRRKCVSFDLSMDHTRKKPQPKSVNMSKVDNLSTCALECAQETGDKSWKEQLELENASLRELVEDLRSALQGSDARCMALEVALRKERGGLSDKVRAVASESEGTVGVGETKSRRPNLTDWETKRGTKDLLRELQLIRDSRDGQLEEALRFNQRLEEELRAAYRETSRLEEVMARLRKENVLIKRKAEEARGALAAGLERVRTIQDQAKQITPLQDKIHKLETELERFRLHCTCRILGESKTEPPVMPSEPTTCIFSTGRDEVLIRGEEGLQRAVEGRAASDEEEEERGRETGQCCLLEVKRLINRPHNCVKGCQSTTAHHLLTAQNCSPDADLRGLSGQKDTRTWNGRHHTHLEQKESESEKALQLKQGKVDLLKVEVQMVEMERERLSLLEEKLKDALELLLQLHHKKFAHWALGKILMDTLDECCGKGLEPTRVLQVVDVLCQQLLSTERVDTGSEVGEMSQRRVTLENRGCIKPLVIC</sequence>
<dbReference type="Pfam" id="PF15799">
    <property type="entry name" value="CCD48"/>
    <property type="match status" value="3"/>
</dbReference>
<feature type="coiled-coil region" evidence="1">
    <location>
        <begin position="300"/>
        <end position="348"/>
    </location>
</feature>
<evidence type="ECO:0000256" key="1">
    <source>
        <dbReference type="SAM" id="Coils"/>
    </source>
</evidence>
<organism evidence="2 3">
    <name type="scientific">Chanos chanos</name>
    <name type="common">Milkfish</name>
    <name type="synonym">Mugil chanos</name>
    <dbReference type="NCBI Taxonomy" id="29144"/>
    <lineage>
        <taxon>Eukaryota</taxon>
        <taxon>Metazoa</taxon>
        <taxon>Chordata</taxon>
        <taxon>Craniata</taxon>
        <taxon>Vertebrata</taxon>
        <taxon>Euteleostomi</taxon>
        <taxon>Actinopterygii</taxon>
        <taxon>Neopterygii</taxon>
        <taxon>Teleostei</taxon>
        <taxon>Ostariophysi</taxon>
        <taxon>Gonorynchiformes</taxon>
        <taxon>Chanidae</taxon>
        <taxon>Chanos</taxon>
    </lineage>
</organism>
<evidence type="ECO:0000313" key="3">
    <source>
        <dbReference type="RefSeq" id="XP_030634140.1"/>
    </source>
</evidence>
<dbReference type="InterPro" id="IPR031601">
    <property type="entry name" value="CCD48"/>
</dbReference>
<reference evidence="3" key="1">
    <citation type="submission" date="2025-08" db="UniProtKB">
        <authorList>
            <consortium name="RefSeq"/>
        </authorList>
    </citation>
    <scope>IDENTIFICATION</scope>
</reference>